<evidence type="ECO:0000256" key="5">
    <source>
        <dbReference type="ARBA" id="ARBA00023136"/>
    </source>
</evidence>
<evidence type="ECO:0000256" key="1">
    <source>
        <dbReference type="ARBA" id="ARBA00004651"/>
    </source>
</evidence>
<sequence>MAGLIAAVALIVQYLSNGIAWTNDRLKFDMHWVIGFGLLIATATGLVAMGLGYPFMTTAFTYLNWPIVGKFEVASAIAFDLGVFLVVVGATVMSLVELGKLSDESHKTQQNEPVNNQPTSQKEAN</sequence>
<evidence type="ECO:0000256" key="4">
    <source>
        <dbReference type="ARBA" id="ARBA00022989"/>
    </source>
</evidence>
<dbReference type="AlphaFoldDB" id="A0A3B0WBB0"/>
<feature type="transmembrane region" description="Helical" evidence="7">
    <location>
        <begin position="30"/>
        <end position="53"/>
    </location>
</feature>
<evidence type="ECO:0000256" key="2">
    <source>
        <dbReference type="ARBA" id="ARBA00022475"/>
    </source>
</evidence>
<evidence type="ECO:0000256" key="7">
    <source>
        <dbReference type="SAM" id="Phobius"/>
    </source>
</evidence>
<keyword evidence="5 7" id="KW-0472">Membrane</keyword>
<dbReference type="GO" id="GO:0005886">
    <property type="term" value="C:plasma membrane"/>
    <property type="evidence" value="ECO:0007669"/>
    <property type="project" value="UniProtKB-SubCell"/>
</dbReference>
<feature type="transmembrane region" description="Helical" evidence="7">
    <location>
        <begin position="73"/>
        <end position="96"/>
    </location>
</feature>
<dbReference type="Pfam" id="PF04039">
    <property type="entry name" value="MnhB"/>
    <property type="match status" value="1"/>
</dbReference>
<name>A0A3B0WBB0_9ZZZZ</name>
<reference evidence="9" key="1">
    <citation type="submission" date="2018-06" db="EMBL/GenBank/DDBJ databases">
        <authorList>
            <person name="Zhirakovskaya E."/>
        </authorList>
    </citation>
    <scope>NUCLEOTIDE SEQUENCE</scope>
</reference>
<organism evidence="9">
    <name type="scientific">hydrothermal vent metagenome</name>
    <dbReference type="NCBI Taxonomy" id="652676"/>
    <lineage>
        <taxon>unclassified sequences</taxon>
        <taxon>metagenomes</taxon>
        <taxon>ecological metagenomes</taxon>
    </lineage>
</organism>
<feature type="compositionally biased region" description="Polar residues" evidence="6">
    <location>
        <begin position="110"/>
        <end position="125"/>
    </location>
</feature>
<dbReference type="PANTHER" id="PTHR33932:SF4">
    <property type="entry name" value="NA(+)_H(+) ANTIPORTER SUBUNIT B"/>
    <property type="match status" value="1"/>
</dbReference>
<protein>
    <submittedName>
        <fullName evidence="9">Na(+) H(+) antiporter subunit A / Na(+) H(+) antiporter subunit B</fullName>
    </submittedName>
</protein>
<accession>A0A3B0WBB0</accession>
<evidence type="ECO:0000259" key="8">
    <source>
        <dbReference type="Pfam" id="PF04039"/>
    </source>
</evidence>
<dbReference type="PANTHER" id="PTHR33932">
    <property type="entry name" value="NA(+)/H(+) ANTIPORTER SUBUNIT B"/>
    <property type="match status" value="1"/>
</dbReference>
<dbReference type="InterPro" id="IPR007182">
    <property type="entry name" value="MnhB"/>
</dbReference>
<dbReference type="EMBL" id="UOFB01000364">
    <property type="protein sequence ID" value="VAW49593.1"/>
    <property type="molecule type" value="Genomic_DNA"/>
</dbReference>
<feature type="domain" description="Na+/H+ antiporter MnhB subunit-related protein" evidence="8">
    <location>
        <begin position="2"/>
        <end position="92"/>
    </location>
</feature>
<keyword evidence="3 7" id="KW-0812">Transmembrane</keyword>
<evidence type="ECO:0000256" key="3">
    <source>
        <dbReference type="ARBA" id="ARBA00022692"/>
    </source>
</evidence>
<dbReference type="InterPro" id="IPR050622">
    <property type="entry name" value="CPA3_antiporter_subunitB"/>
</dbReference>
<feature type="region of interest" description="Disordered" evidence="6">
    <location>
        <begin position="104"/>
        <end position="125"/>
    </location>
</feature>
<keyword evidence="2" id="KW-1003">Cell membrane</keyword>
<evidence type="ECO:0000256" key="6">
    <source>
        <dbReference type="SAM" id="MobiDB-lite"/>
    </source>
</evidence>
<evidence type="ECO:0000313" key="9">
    <source>
        <dbReference type="EMBL" id="VAW49593.1"/>
    </source>
</evidence>
<gene>
    <name evidence="9" type="ORF">MNBD_GAMMA04-1341</name>
</gene>
<proteinExistence type="predicted"/>
<keyword evidence="4 7" id="KW-1133">Transmembrane helix</keyword>
<comment type="subcellular location">
    <subcellularLocation>
        <location evidence="1">Cell membrane</location>
        <topology evidence="1">Multi-pass membrane protein</topology>
    </subcellularLocation>
</comment>